<gene>
    <name evidence="2" type="primary">62</name>
    <name evidence="2" type="ORF">SEA_KANDZ_62</name>
</gene>
<name>A0A3G2KGU8_9CAUD</name>
<dbReference type="InterPro" id="IPR029063">
    <property type="entry name" value="SAM-dependent_MTases_sf"/>
</dbReference>
<dbReference type="GO" id="GO:0008757">
    <property type="term" value="F:S-adenosylmethionine-dependent methyltransferase activity"/>
    <property type="evidence" value="ECO:0007669"/>
    <property type="project" value="InterPro"/>
</dbReference>
<dbReference type="SUPFAM" id="SSF53335">
    <property type="entry name" value="S-adenosyl-L-methionine-dependent methyltransferases"/>
    <property type="match status" value="1"/>
</dbReference>
<keyword evidence="2" id="KW-0489">Methyltransferase</keyword>
<proteinExistence type="predicted"/>
<dbReference type="InterPro" id="IPR013216">
    <property type="entry name" value="Methyltransf_11"/>
</dbReference>
<sequence length="176" mass="19720">MGSTYSSDNPLSFALFGLSRQAEWPVWRRLDWGHPILHLGPGDKIVRGAEELDYPAFDFDDPEISLPYDDGSVGGVIATHVLEHLADPRPLIREVARVLNFGCPFNILVPHGQSPMYLQDLDHKTPFVLDTWKNFLHNGFYDNNYGEGGLPLSIGANFKFALKEGNEAIITQLIKE</sequence>
<dbReference type="GO" id="GO:0032259">
    <property type="term" value="P:methylation"/>
    <property type="evidence" value="ECO:0007669"/>
    <property type="project" value="UniProtKB-KW"/>
</dbReference>
<protein>
    <submittedName>
        <fullName evidence="2">Methyltransferase</fullName>
    </submittedName>
</protein>
<keyword evidence="2" id="KW-0808">Transferase</keyword>
<evidence type="ECO:0000313" key="2">
    <source>
        <dbReference type="EMBL" id="AYN58203.1"/>
    </source>
</evidence>
<evidence type="ECO:0000313" key="3">
    <source>
        <dbReference type="Proteomes" id="UP000278426"/>
    </source>
</evidence>
<dbReference type="EMBL" id="MH834615">
    <property type="protein sequence ID" value="AYN58203.1"/>
    <property type="molecule type" value="Genomic_DNA"/>
</dbReference>
<dbReference type="Gene3D" id="3.40.50.150">
    <property type="entry name" value="Vaccinia Virus protein VP39"/>
    <property type="match status" value="1"/>
</dbReference>
<dbReference type="Proteomes" id="UP000278426">
    <property type="component" value="Genome"/>
</dbReference>
<accession>A0A3G2KGU8</accession>
<reference evidence="2 3" key="1">
    <citation type="submission" date="2018-09" db="EMBL/GenBank/DDBJ databases">
        <authorList>
            <person name="Garlena R.A."/>
            <person name="Russell D.A."/>
            <person name="Pope W.H."/>
            <person name="Jacobs-Sera D."/>
            <person name="Hatfull G.F."/>
        </authorList>
    </citation>
    <scope>NUCLEOTIDE SEQUENCE [LARGE SCALE GENOMIC DNA]</scope>
</reference>
<feature type="domain" description="Methyltransferase type 11" evidence="1">
    <location>
        <begin position="65"/>
        <end position="100"/>
    </location>
</feature>
<organism evidence="2 3">
    <name type="scientific">Mycobacterium phage KandZ</name>
    <dbReference type="NCBI Taxonomy" id="2419979"/>
    <lineage>
        <taxon>Viruses</taxon>
        <taxon>Duplodnaviria</taxon>
        <taxon>Heunggongvirae</taxon>
        <taxon>Uroviricota</taxon>
        <taxon>Caudoviricetes</taxon>
        <taxon>Dclasvirinae</taxon>
        <taxon>Plotvirus</taxon>
        <taxon>Plotvirus plot</taxon>
    </lineage>
</organism>
<dbReference type="Pfam" id="PF08241">
    <property type="entry name" value="Methyltransf_11"/>
    <property type="match status" value="1"/>
</dbReference>
<evidence type="ECO:0000259" key="1">
    <source>
        <dbReference type="Pfam" id="PF08241"/>
    </source>
</evidence>